<dbReference type="InterPro" id="IPR038438">
    <property type="entry name" value="PepN_Ig-like_sf"/>
</dbReference>
<evidence type="ECO:0000259" key="5">
    <source>
        <dbReference type="Pfam" id="PF17432"/>
    </source>
</evidence>
<dbReference type="GO" id="GO:0016285">
    <property type="term" value="F:alanyl aminopeptidase activity"/>
    <property type="evidence" value="ECO:0007669"/>
    <property type="project" value="UniProtKB-EC"/>
</dbReference>
<evidence type="ECO:0000259" key="4">
    <source>
        <dbReference type="Pfam" id="PF11940"/>
    </source>
</evidence>
<dbReference type="EMBL" id="AP018711">
    <property type="protein sequence ID" value="BBE33290.1"/>
    <property type="molecule type" value="Genomic_DNA"/>
</dbReference>
<evidence type="ECO:0000256" key="2">
    <source>
        <dbReference type="NCBIfam" id="TIGR02414"/>
    </source>
</evidence>
<dbReference type="Pfam" id="PF17900">
    <property type="entry name" value="Peptidase_M1_N"/>
    <property type="match status" value="1"/>
</dbReference>
<keyword evidence="10" id="KW-1185">Reference proteome</keyword>
<evidence type="ECO:0000313" key="10">
    <source>
        <dbReference type="Proteomes" id="UP000276029"/>
    </source>
</evidence>
<dbReference type="EMBL" id="RBWX01000011">
    <property type="protein sequence ID" value="RKS85420.1"/>
    <property type="molecule type" value="Genomic_DNA"/>
</dbReference>
<dbReference type="InterPro" id="IPR012779">
    <property type="entry name" value="Peptidase_M1_pepN"/>
</dbReference>
<dbReference type="CDD" id="cd09600">
    <property type="entry name" value="M1_APN"/>
    <property type="match status" value="1"/>
</dbReference>
<dbReference type="EC" id="3.4.11.2" evidence="2"/>
<dbReference type="SUPFAM" id="SSF63737">
    <property type="entry name" value="Leukotriene A4 hydrolase N-terminal domain"/>
    <property type="match status" value="1"/>
</dbReference>
<reference evidence="7 9" key="1">
    <citation type="submission" date="2018-06" db="EMBL/GenBank/DDBJ databases">
        <title>Complete Genome Sequence of the Microcystin-Degrading Bacterium Sphingosinicella microcystinivorans Strain B-9.</title>
        <authorList>
            <person name="Jin H."/>
            <person name="Nishizawa T."/>
            <person name="Guo Y."/>
            <person name="Nishizawa A."/>
            <person name="Park H."/>
            <person name="Kato H."/>
            <person name="Tsuji K."/>
            <person name="Harada K."/>
        </authorList>
    </citation>
    <scope>NUCLEOTIDE SEQUENCE [LARGE SCALE GENOMIC DNA]</scope>
    <source>
        <strain evidence="7 9">B9</strain>
    </source>
</reference>
<feature type="domain" description="Peptidase M1 alanyl aminopeptidase Ig-like fold" evidence="4">
    <location>
        <begin position="453"/>
        <end position="558"/>
    </location>
</feature>
<dbReference type="Pfam" id="PF01433">
    <property type="entry name" value="Peptidase_M1"/>
    <property type="match status" value="1"/>
</dbReference>
<dbReference type="InterPro" id="IPR014782">
    <property type="entry name" value="Peptidase_M1_dom"/>
</dbReference>
<dbReference type="PANTHER" id="PTHR46322:SF1">
    <property type="entry name" value="PUROMYCIN-SENSITIVE AMINOPEPTIDASE"/>
    <property type="match status" value="1"/>
</dbReference>
<dbReference type="Gene3D" id="1.10.390.10">
    <property type="entry name" value="Neutral Protease Domain 2"/>
    <property type="match status" value="1"/>
</dbReference>
<dbReference type="Gene3D" id="2.60.40.1840">
    <property type="match status" value="1"/>
</dbReference>
<gene>
    <name evidence="7" type="primary">pepN_2</name>
    <name evidence="8" type="ORF">DFR51_3338</name>
    <name evidence="7" type="ORF">SmB9_09480</name>
</gene>
<feature type="domain" description="Peptidase M1 alanyl aminopeptidase C-terminal" evidence="5">
    <location>
        <begin position="562"/>
        <end position="887"/>
    </location>
</feature>
<protein>
    <recommendedName>
        <fullName evidence="2">Aminopeptidase N</fullName>
        <ecNumber evidence="2">3.4.11.2</ecNumber>
    </recommendedName>
</protein>
<evidence type="ECO:0000259" key="3">
    <source>
        <dbReference type="Pfam" id="PF01433"/>
    </source>
</evidence>
<reference evidence="8 10" key="2">
    <citation type="submission" date="2018-10" db="EMBL/GenBank/DDBJ databases">
        <title>Genomic Encyclopedia of Type Strains, Phase IV (KMG-IV): sequencing the most valuable type-strain genomes for metagenomic binning, comparative biology and taxonomic classification.</title>
        <authorList>
            <person name="Goeker M."/>
        </authorList>
    </citation>
    <scope>NUCLEOTIDE SEQUENCE [LARGE SCALE GENOMIC DNA]</scope>
    <source>
        <strain evidence="8 10">DSM 19791</strain>
    </source>
</reference>
<dbReference type="InterPro" id="IPR045357">
    <property type="entry name" value="Aminopeptidase_N-like_N"/>
</dbReference>
<feature type="domain" description="Aminopeptidase N-like N-terminal" evidence="6">
    <location>
        <begin position="109"/>
        <end position="195"/>
    </location>
</feature>
<dbReference type="InterPro" id="IPR024601">
    <property type="entry name" value="Peptidase_M1_pepN_C"/>
</dbReference>
<organism evidence="7 9">
    <name type="scientific">Sphingosinicella microcystinivorans</name>
    <dbReference type="NCBI Taxonomy" id="335406"/>
    <lineage>
        <taxon>Bacteria</taxon>
        <taxon>Pseudomonadati</taxon>
        <taxon>Pseudomonadota</taxon>
        <taxon>Alphaproteobacteria</taxon>
        <taxon>Sphingomonadales</taxon>
        <taxon>Sphingosinicellaceae</taxon>
        <taxon>Sphingosinicella</taxon>
    </lineage>
</organism>
<dbReference type="PANTHER" id="PTHR46322">
    <property type="entry name" value="PUROMYCIN-SENSITIVE AMINOPEPTIDASE"/>
    <property type="match status" value="1"/>
</dbReference>
<dbReference type="Proteomes" id="UP000276029">
    <property type="component" value="Unassembled WGS sequence"/>
</dbReference>
<evidence type="ECO:0000259" key="6">
    <source>
        <dbReference type="Pfam" id="PF17900"/>
    </source>
</evidence>
<dbReference type="Pfam" id="PF11940">
    <property type="entry name" value="DUF3458"/>
    <property type="match status" value="1"/>
</dbReference>
<accession>A0AAD1D401</accession>
<sequence length="889" mass="101384">MEATKSVNVPLVKRSDYSAPDYWFDHTNLEFDLDAVKTRVSSRIAVRRNEDVDSKGNPLVLNGEGLDLISVAIDGRVLSGNAYIESDGLLTIFDVPDMFTLEIVNDVTVEGNTSIMGLCASYDGEIFSQCEAEAFRKIAYYQDRPDVLSRYTVTLRADKAKYPILLSNGNFFEAGDLEDGRHWATWHDPFVKPCYIFALLAGDLKRTTETYRTISGKDVEVSIYASPESIDMCSHSMDFLLKAMKWDEDVFGREYDLDVYNVGILNGGPGAMENKGLNLFDPNWIVADPTNTSDDEYEYRKKTTAHEYFHNWSGDKVTIRNWFQVSLKEGLTRFRDQLFLADVTEFGSVRINMCRHIRNNQFTEDDSPTAHPIIWDAYIEPRNLFTNTVYDKGQECMFMLMWMVGRPRFCEVVAAFFDRYDGTAATIEEFLGCYEEESGIDLSQFRRWFYQAGTTEVSIATEYDEAAGEFHIDLAQETTQTPGERTKQPLHIPLAVALLDHRGQEMPARLAGENGVPQPGTRVIDFTERRQRVTFIGVNERPVLSRHRYFSAPVRIKDDPQDADLAHLVRYDQDIFARWDAGQSYAARVILRDVARLAEGQTPAVDDAFVAAFLSPLDDQRLSPRLRADLLGLPDERTIGEWMDVFDVDGVHEAWAFTAQAVARKGADLLLKAYEQNGGTGPYDLAPETVGKRKLRNVALDYLVRLGEPDMLDLALRQVKDSRNITEQYVALKILCATGSEQKAEAIEIYRDRWKHDQLATDKWYRAQAAAARSDTAARVEELMSADDFNLKLFSRCFSICEQFFYFNHYGVHEPTGEGYRVYAEQMIRVDHVVPLLSNWTVSRSGFSRWRRYDPRRQELIKLAFRTMRDAEGVSKGLIELCDKALAEE</sequence>
<proteinExistence type="predicted"/>
<dbReference type="GO" id="GO:0008237">
    <property type="term" value="F:metallopeptidase activity"/>
    <property type="evidence" value="ECO:0007669"/>
    <property type="project" value="UniProtKB-UniRule"/>
</dbReference>
<dbReference type="Gene3D" id="3.30.2010.30">
    <property type="match status" value="1"/>
</dbReference>
<dbReference type="Gene3D" id="1.25.50.10">
    <property type="entry name" value="Peptidase M1, alanyl aminopeptidase, C-terminal domain"/>
    <property type="match status" value="1"/>
</dbReference>
<evidence type="ECO:0000256" key="1">
    <source>
        <dbReference type="ARBA" id="ARBA00022438"/>
    </source>
</evidence>
<dbReference type="GO" id="GO:0006508">
    <property type="term" value="P:proteolysis"/>
    <property type="evidence" value="ECO:0007669"/>
    <property type="project" value="UniProtKB-UniRule"/>
</dbReference>
<dbReference type="KEGG" id="smic:SmB9_09480"/>
<keyword evidence="1 7" id="KW-0031">Aminopeptidase</keyword>
<evidence type="ECO:0000313" key="8">
    <source>
        <dbReference type="EMBL" id="RKS85420.1"/>
    </source>
</evidence>
<dbReference type="AlphaFoldDB" id="A0AAD1D401"/>
<dbReference type="Pfam" id="PF17432">
    <property type="entry name" value="DUF3458_C"/>
    <property type="match status" value="1"/>
</dbReference>
<dbReference type="SUPFAM" id="SSF55486">
    <property type="entry name" value="Metalloproteases ('zincins'), catalytic domain"/>
    <property type="match status" value="1"/>
</dbReference>
<name>A0AAD1D401_SPHMI</name>
<keyword evidence="1 7" id="KW-0378">Hydrolase</keyword>
<dbReference type="Gene3D" id="2.60.40.1730">
    <property type="entry name" value="tricorn interacting facor f3 domain"/>
    <property type="match status" value="1"/>
</dbReference>
<feature type="domain" description="Peptidase M1 membrane alanine aminopeptidase" evidence="3">
    <location>
        <begin position="237"/>
        <end position="448"/>
    </location>
</feature>
<keyword evidence="1 7" id="KW-0645">Protease</keyword>
<dbReference type="InterPro" id="IPR037144">
    <property type="entry name" value="Peptidase_M1_pepN_C_sf"/>
</dbReference>
<dbReference type="InterPro" id="IPR042097">
    <property type="entry name" value="Aminopeptidase_N-like_N_sf"/>
</dbReference>
<evidence type="ECO:0000313" key="9">
    <source>
        <dbReference type="Proteomes" id="UP000275727"/>
    </source>
</evidence>
<dbReference type="NCBIfam" id="TIGR02414">
    <property type="entry name" value="pepN_proteo"/>
    <property type="match status" value="1"/>
</dbReference>
<evidence type="ECO:0000313" key="7">
    <source>
        <dbReference type="EMBL" id="BBE33290.1"/>
    </source>
</evidence>
<dbReference type="Proteomes" id="UP000275727">
    <property type="component" value="Chromosome"/>
</dbReference>
<dbReference type="RefSeq" id="WP_160119083.1">
    <property type="nucleotide sequence ID" value="NZ_AP018711.1"/>
</dbReference>
<dbReference type="InterPro" id="IPR035414">
    <property type="entry name" value="Peptidase_M1_pepN_Ig-like"/>
</dbReference>
<dbReference type="GO" id="GO:0008270">
    <property type="term" value="F:zinc ion binding"/>
    <property type="evidence" value="ECO:0007669"/>
    <property type="project" value="InterPro"/>
</dbReference>
<dbReference type="InterPro" id="IPR027268">
    <property type="entry name" value="Peptidase_M4/M1_CTD_sf"/>
</dbReference>